<evidence type="ECO:0000313" key="2">
    <source>
        <dbReference type="EMBL" id="CAH2226647.1"/>
    </source>
</evidence>
<name>A0A8S4QXH5_9NEOP</name>
<dbReference type="Gene3D" id="2.60.40.1730">
    <property type="entry name" value="tricorn interacting facor f3 domain"/>
    <property type="match status" value="1"/>
</dbReference>
<dbReference type="EMBL" id="CAKXAJ010021744">
    <property type="protein sequence ID" value="CAH2226647.1"/>
    <property type="molecule type" value="Genomic_DNA"/>
</dbReference>
<evidence type="ECO:0000256" key="1">
    <source>
        <dbReference type="SAM" id="SignalP"/>
    </source>
</evidence>
<feature type="signal peptide" evidence="1">
    <location>
        <begin position="1"/>
        <end position="16"/>
    </location>
</feature>
<evidence type="ECO:0000313" key="3">
    <source>
        <dbReference type="Proteomes" id="UP000838756"/>
    </source>
</evidence>
<dbReference type="OrthoDB" id="6584069at2759"/>
<dbReference type="AlphaFoldDB" id="A0A8S4QXH5"/>
<keyword evidence="3" id="KW-1185">Reference proteome</keyword>
<comment type="caution">
    <text evidence="2">The sequence shown here is derived from an EMBL/GenBank/DDBJ whole genome shotgun (WGS) entry which is preliminary data.</text>
</comment>
<reference evidence="2" key="1">
    <citation type="submission" date="2022-03" db="EMBL/GenBank/DDBJ databases">
        <authorList>
            <person name="Lindestad O."/>
        </authorList>
    </citation>
    <scope>NUCLEOTIDE SEQUENCE</scope>
</reference>
<accession>A0A8S4QXH5</accession>
<dbReference type="SUPFAM" id="SSF63737">
    <property type="entry name" value="Leukotriene A4 hydrolase N-terminal domain"/>
    <property type="match status" value="1"/>
</dbReference>
<sequence length="154" mass="17767">MSVFAIILILFSSTSAYVLEEECLNYTVYPVQYELTLIPHIYKDGNSYYDCDIVITVIANGPNVNIIELDAKDLEFKRESIQVLDGNVNLVNAHRPYEFDNSRGNLFIYLREPLKQYSLSRKQYFIKISFIKRVSSESDGIFLVEYDGDDGKPK</sequence>
<dbReference type="InterPro" id="IPR042097">
    <property type="entry name" value="Aminopeptidase_N-like_N_sf"/>
</dbReference>
<gene>
    <name evidence="2" type="primary">jg25047</name>
    <name evidence="2" type="ORF">PAEG_LOCUS7342</name>
</gene>
<organism evidence="2 3">
    <name type="scientific">Pararge aegeria aegeria</name>
    <dbReference type="NCBI Taxonomy" id="348720"/>
    <lineage>
        <taxon>Eukaryota</taxon>
        <taxon>Metazoa</taxon>
        <taxon>Ecdysozoa</taxon>
        <taxon>Arthropoda</taxon>
        <taxon>Hexapoda</taxon>
        <taxon>Insecta</taxon>
        <taxon>Pterygota</taxon>
        <taxon>Neoptera</taxon>
        <taxon>Endopterygota</taxon>
        <taxon>Lepidoptera</taxon>
        <taxon>Glossata</taxon>
        <taxon>Ditrysia</taxon>
        <taxon>Papilionoidea</taxon>
        <taxon>Nymphalidae</taxon>
        <taxon>Satyrinae</taxon>
        <taxon>Satyrini</taxon>
        <taxon>Parargina</taxon>
        <taxon>Pararge</taxon>
    </lineage>
</organism>
<feature type="chain" id="PRO_5035938548" evidence="1">
    <location>
        <begin position="17"/>
        <end position="154"/>
    </location>
</feature>
<keyword evidence="1" id="KW-0732">Signal</keyword>
<dbReference type="Proteomes" id="UP000838756">
    <property type="component" value="Unassembled WGS sequence"/>
</dbReference>
<proteinExistence type="predicted"/>
<protein>
    <submittedName>
        <fullName evidence="2">Jg25047 protein</fullName>
    </submittedName>
</protein>